<dbReference type="InterPro" id="IPR011251">
    <property type="entry name" value="Luciferase-like_dom"/>
</dbReference>
<dbReference type="Gene3D" id="3.20.20.30">
    <property type="entry name" value="Luciferase-like domain"/>
    <property type="match status" value="1"/>
</dbReference>
<protein>
    <submittedName>
        <fullName evidence="3">LLM class flavin-dependent oxidoreductase</fullName>
    </submittedName>
</protein>
<dbReference type="EMBL" id="JALDAY010000026">
    <property type="protein sequence ID" value="MCI3279328.1"/>
    <property type="molecule type" value="Genomic_DNA"/>
</dbReference>
<dbReference type="RefSeq" id="WP_242779371.1">
    <property type="nucleotide sequence ID" value="NZ_JALDAY010000026.1"/>
</dbReference>
<evidence type="ECO:0000259" key="2">
    <source>
        <dbReference type="Pfam" id="PF00296"/>
    </source>
</evidence>
<dbReference type="Proteomes" id="UP001165269">
    <property type="component" value="Unassembled WGS sequence"/>
</dbReference>
<dbReference type="SUPFAM" id="SSF51679">
    <property type="entry name" value="Bacterial luciferase-like"/>
    <property type="match status" value="1"/>
</dbReference>
<dbReference type="PANTHER" id="PTHR43244">
    <property type="match status" value="1"/>
</dbReference>
<sequence length="352" mass="37465">MRTATTVEASGGEHWSQQTDFVVEAEKLGLDVCWVAEAWGSDAPSALGYYAARTDRMLLGSGVIQVGTRTPVAVAQTAITLSNLSGGRFLLGLGASGPQVMEGLHGVPFARPLARVRETVEIVHRVLEGGRLAYSGTEFTIPLPGGDAVPMRLSTRAEHDISVYLAALSPAMLRLTGELADGWLGTSFVPEGAADAYFAHLDEGLARRGRVRADLDVCQGAEVAFAPDEEALGAMVAGRKKELAFSLGGMGSASVNFYNDAYSRQGWAEAAAEVRERWQAGDRDGAAALVTDEMVLGTTLIGTEPMVRERLRVWRDAGVDTVRLYPAGETLDARLATLARAIELVREADGMS</sequence>
<name>A0ABS9YPX4_9ACTN</name>
<dbReference type="CDD" id="cd01097">
    <property type="entry name" value="Tetrahydromethanopterin_reductase"/>
    <property type="match status" value="1"/>
</dbReference>
<feature type="domain" description="Luciferase-like" evidence="2">
    <location>
        <begin position="10"/>
        <end position="321"/>
    </location>
</feature>
<reference evidence="3" key="1">
    <citation type="submission" date="2022-03" db="EMBL/GenBank/DDBJ databases">
        <title>Streptomyces 7R015 and 7R016 isolated from Barleria lupulina in Thailand.</title>
        <authorList>
            <person name="Kanchanasin P."/>
            <person name="Phongsopitanun W."/>
            <person name="Tanasupawat S."/>
        </authorList>
    </citation>
    <scope>NUCLEOTIDE SEQUENCE</scope>
    <source>
        <strain evidence="3">7R015</strain>
    </source>
</reference>
<dbReference type="Pfam" id="PF00296">
    <property type="entry name" value="Bac_luciferase"/>
    <property type="match status" value="1"/>
</dbReference>
<evidence type="ECO:0000256" key="1">
    <source>
        <dbReference type="ARBA" id="ARBA00023002"/>
    </source>
</evidence>
<dbReference type="PANTHER" id="PTHR43244:SF1">
    <property type="entry name" value="5,10-METHYLENETETRAHYDROMETHANOPTERIN REDUCTASE"/>
    <property type="match status" value="1"/>
</dbReference>
<dbReference type="InterPro" id="IPR036661">
    <property type="entry name" value="Luciferase-like_sf"/>
</dbReference>
<proteinExistence type="predicted"/>
<keyword evidence="1" id="KW-0560">Oxidoreductase</keyword>
<gene>
    <name evidence="3" type="ORF">MQP27_50505</name>
</gene>
<organism evidence="3 4">
    <name type="scientific">Streptomyces cylindrosporus</name>
    <dbReference type="NCBI Taxonomy" id="2927583"/>
    <lineage>
        <taxon>Bacteria</taxon>
        <taxon>Bacillati</taxon>
        <taxon>Actinomycetota</taxon>
        <taxon>Actinomycetes</taxon>
        <taxon>Kitasatosporales</taxon>
        <taxon>Streptomycetaceae</taxon>
        <taxon>Streptomyces</taxon>
    </lineage>
</organism>
<dbReference type="InterPro" id="IPR050564">
    <property type="entry name" value="F420-G6PD/mer"/>
</dbReference>
<comment type="caution">
    <text evidence="3">The sequence shown here is derived from an EMBL/GenBank/DDBJ whole genome shotgun (WGS) entry which is preliminary data.</text>
</comment>
<accession>A0ABS9YPX4</accession>
<evidence type="ECO:0000313" key="4">
    <source>
        <dbReference type="Proteomes" id="UP001165269"/>
    </source>
</evidence>
<keyword evidence="4" id="KW-1185">Reference proteome</keyword>
<evidence type="ECO:0000313" key="3">
    <source>
        <dbReference type="EMBL" id="MCI3279328.1"/>
    </source>
</evidence>